<dbReference type="Proteomes" id="UP000199662">
    <property type="component" value="Unassembled WGS sequence"/>
</dbReference>
<protein>
    <submittedName>
        <fullName evidence="1">Uncharacterized protein</fullName>
    </submittedName>
</protein>
<organism evidence="1 2">
    <name type="scientific">Propionispira arboris</name>
    <dbReference type="NCBI Taxonomy" id="84035"/>
    <lineage>
        <taxon>Bacteria</taxon>
        <taxon>Bacillati</taxon>
        <taxon>Bacillota</taxon>
        <taxon>Negativicutes</taxon>
        <taxon>Selenomonadales</taxon>
        <taxon>Selenomonadaceae</taxon>
        <taxon>Propionispira</taxon>
    </lineage>
</organism>
<sequence>MIQEKMVQEFIKKQTEGWLEEDIPLMQREFSVKHGEITESLSAVISSLCRQASQQQENGRKGSAAYLCLTFLRTNILDDRWQYRLDIYDEKFYLDRTECTSCWEIDFVWDYLKARLDQLIKVVSSSSMYANKVHPQHLEQVKLDMAQQYHQIAMFCTKLVIEEAIKTPEYTNLRKVPTFKILMGEYMDKSILLYEEQSEIKAM</sequence>
<name>A0A1H7CL63_9FIRM</name>
<dbReference type="RefSeq" id="WP_091834758.1">
    <property type="nucleotide sequence ID" value="NZ_FNZK01000022.1"/>
</dbReference>
<accession>A0A1H7CL63</accession>
<dbReference type="EMBL" id="FNZK01000022">
    <property type="protein sequence ID" value="SEJ89327.1"/>
    <property type="molecule type" value="Genomic_DNA"/>
</dbReference>
<proteinExistence type="predicted"/>
<evidence type="ECO:0000313" key="1">
    <source>
        <dbReference type="EMBL" id="SEJ89327.1"/>
    </source>
</evidence>
<reference evidence="1 2" key="1">
    <citation type="submission" date="2016-10" db="EMBL/GenBank/DDBJ databases">
        <authorList>
            <person name="de Groot N.N."/>
        </authorList>
    </citation>
    <scope>NUCLEOTIDE SEQUENCE [LARGE SCALE GENOMIC DNA]</scope>
    <source>
        <strain evidence="1 2">DSM 2179</strain>
    </source>
</reference>
<dbReference type="AlphaFoldDB" id="A0A1H7CL63"/>
<evidence type="ECO:0000313" key="2">
    <source>
        <dbReference type="Proteomes" id="UP000199662"/>
    </source>
</evidence>
<keyword evidence="2" id="KW-1185">Reference proteome</keyword>
<gene>
    <name evidence="1" type="ORF">SAMN05660742_12236</name>
</gene>
<dbReference type="STRING" id="84035.SAMN05660742_12236"/>